<sequence length="59" mass="6614">MNNITVTDVDLAKDVFQICTLANNQVRSHAEMIPREFTPWITNQSPSTVVFEACVLSNC</sequence>
<comment type="caution">
    <text evidence="1">The sequence shown here is derived from an EMBL/GenBank/DDBJ whole genome shotgun (WGS) entry which is preliminary data.</text>
</comment>
<dbReference type="Proteomes" id="UP000310249">
    <property type="component" value="Unassembled WGS sequence"/>
</dbReference>
<accession>A0A5S3WFH6</accession>
<proteinExistence type="predicted"/>
<reference evidence="2" key="2">
    <citation type="submission" date="2019-06" db="EMBL/GenBank/DDBJ databases">
        <title>Co-occurence of chitin degradation, pigmentation and bioactivity in marine Pseudoalteromonas.</title>
        <authorList>
            <person name="Sonnenschein E.C."/>
            <person name="Bech P.K."/>
        </authorList>
    </citation>
    <scope>NUCLEOTIDE SEQUENCE [LARGE SCALE GENOMIC DNA]</scope>
    <source>
        <strain evidence="2">S2676</strain>
    </source>
</reference>
<dbReference type="EMBL" id="PNCI01000071">
    <property type="protein sequence ID" value="TMP24428.1"/>
    <property type="molecule type" value="Genomic_DNA"/>
</dbReference>
<evidence type="ECO:0000313" key="1">
    <source>
        <dbReference type="EMBL" id="TMP24428.1"/>
    </source>
</evidence>
<organism evidence="1 2">
    <name type="scientific">Pseudoalteromonas rubra</name>
    <dbReference type="NCBI Taxonomy" id="43658"/>
    <lineage>
        <taxon>Bacteria</taxon>
        <taxon>Pseudomonadati</taxon>
        <taxon>Pseudomonadota</taxon>
        <taxon>Gammaproteobacteria</taxon>
        <taxon>Alteromonadales</taxon>
        <taxon>Pseudoalteromonadaceae</taxon>
        <taxon>Pseudoalteromonas</taxon>
    </lineage>
</organism>
<gene>
    <name evidence="1" type="ORF">CWB99_22045</name>
</gene>
<name>A0A5S3WFH6_9GAMM</name>
<reference evidence="1 2" key="1">
    <citation type="submission" date="2018-01" db="EMBL/GenBank/DDBJ databases">
        <authorList>
            <person name="Paulsen S."/>
            <person name="Gram L.K."/>
        </authorList>
    </citation>
    <scope>NUCLEOTIDE SEQUENCE [LARGE SCALE GENOMIC DNA]</scope>
    <source>
        <strain evidence="1 2">S2676</strain>
    </source>
</reference>
<protein>
    <submittedName>
        <fullName evidence="1">Uncharacterized protein</fullName>
    </submittedName>
</protein>
<evidence type="ECO:0000313" key="2">
    <source>
        <dbReference type="Proteomes" id="UP000310249"/>
    </source>
</evidence>
<dbReference type="AlphaFoldDB" id="A0A5S3WFH6"/>